<comment type="caution">
    <text evidence="1">The sequence shown here is derived from an EMBL/GenBank/DDBJ whole genome shotgun (WGS) entry which is preliminary data.</text>
</comment>
<dbReference type="AlphaFoldDB" id="A0A0L8V2X7"/>
<evidence type="ECO:0000313" key="1">
    <source>
        <dbReference type="EMBL" id="KOH42786.1"/>
    </source>
</evidence>
<protein>
    <submittedName>
        <fullName evidence="1">Uncharacterized protein</fullName>
    </submittedName>
</protein>
<accession>A0A0L8V2X7</accession>
<sequence length="38" mass="4290">MSVFLRPAKVNIFWAEAKPQMGNNWGERDDVEQAVASP</sequence>
<name>A0A0L8V2X7_9BACT</name>
<dbReference type="EMBL" id="LGIA01000211">
    <property type="protein sequence ID" value="KOH42786.1"/>
    <property type="molecule type" value="Genomic_DNA"/>
</dbReference>
<keyword evidence="2" id="KW-1185">Reference proteome</keyword>
<gene>
    <name evidence="1" type="ORF">NC99_44000</name>
</gene>
<reference evidence="2" key="1">
    <citation type="submission" date="2015-07" db="EMBL/GenBank/DDBJ databases">
        <title>Genome sequencing of Sunxiuqinia dokdonensis strain SK.</title>
        <authorList>
            <person name="Ahn S."/>
            <person name="Kim B.-C."/>
        </authorList>
    </citation>
    <scope>NUCLEOTIDE SEQUENCE [LARGE SCALE GENOMIC DNA]</scope>
    <source>
        <strain evidence="2">SK</strain>
    </source>
</reference>
<dbReference type="Proteomes" id="UP000036958">
    <property type="component" value="Unassembled WGS sequence"/>
</dbReference>
<organism evidence="1 2">
    <name type="scientific">Sunxiuqinia dokdonensis</name>
    <dbReference type="NCBI Taxonomy" id="1409788"/>
    <lineage>
        <taxon>Bacteria</taxon>
        <taxon>Pseudomonadati</taxon>
        <taxon>Bacteroidota</taxon>
        <taxon>Bacteroidia</taxon>
        <taxon>Marinilabiliales</taxon>
        <taxon>Prolixibacteraceae</taxon>
        <taxon>Sunxiuqinia</taxon>
    </lineage>
</organism>
<proteinExistence type="predicted"/>
<evidence type="ECO:0000313" key="2">
    <source>
        <dbReference type="Proteomes" id="UP000036958"/>
    </source>
</evidence>